<gene>
    <name evidence="18" type="ORF">GSOID_T00017705001</name>
</gene>
<evidence type="ECO:0000259" key="17">
    <source>
        <dbReference type="PROSITE" id="PS50108"/>
    </source>
</evidence>
<evidence type="ECO:0000256" key="7">
    <source>
        <dbReference type="ARBA" id="ARBA00022679"/>
    </source>
</evidence>
<feature type="region of interest" description="Disordered" evidence="15">
    <location>
        <begin position="224"/>
        <end position="243"/>
    </location>
</feature>
<comment type="catalytic activity">
    <reaction evidence="13">
        <text>L-seryl-[protein] + ATP = O-phospho-L-seryl-[protein] + ADP + H(+)</text>
        <dbReference type="Rhea" id="RHEA:17989"/>
        <dbReference type="Rhea" id="RHEA-COMP:9863"/>
        <dbReference type="Rhea" id="RHEA-COMP:11604"/>
        <dbReference type="ChEBI" id="CHEBI:15378"/>
        <dbReference type="ChEBI" id="CHEBI:29999"/>
        <dbReference type="ChEBI" id="CHEBI:30616"/>
        <dbReference type="ChEBI" id="CHEBI:83421"/>
        <dbReference type="ChEBI" id="CHEBI:456216"/>
        <dbReference type="EC" id="2.7.11.1"/>
    </reaction>
</comment>
<dbReference type="InterPro" id="IPR000095">
    <property type="entry name" value="CRIB_dom"/>
</dbReference>
<feature type="region of interest" description="Disordered" evidence="15">
    <location>
        <begin position="146"/>
        <end position="209"/>
    </location>
</feature>
<dbReference type="InterPro" id="IPR011009">
    <property type="entry name" value="Kinase-like_dom_sf"/>
</dbReference>
<dbReference type="Gene3D" id="3.30.200.20">
    <property type="entry name" value="Phosphorylase Kinase, domain 1"/>
    <property type="match status" value="1"/>
</dbReference>
<evidence type="ECO:0000256" key="9">
    <source>
        <dbReference type="ARBA" id="ARBA00022777"/>
    </source>
</evidence>
<evidence type="ECO:0000313" key="18">
    <source>
        <dbReference type="EMBL" id="CBY18070.1"/>
    </source>
</evidence>
<keyword evidence="4" id="KW-0963">Cytoplasm</keyword>
<dbReference type="InterPro" id="IPR011026">
    <property type="entry name" value="WAS_C"/>
</dbReference>
<evidence type="ECO:0000256" key="11">
    <source>
        <dbReference type="ARBA" id="ARBA00023212"/>
    </source>
</evidence>
<dbReference type="SUPFAM" id="SSF56112">
    <property type="entry name" value="Protein kinase-like (PK-like)"/>
    <property type="match status" value="1"/>
</dbReference>
<evidence type="ECO:0000256" key="10">
    <source>
        <dbReference type="ARBA" id="ARBA00022840"/>
    </source>
</evidence>
<dbReference type="Proteomes" id="UP000001307">
    <property type="component" value="Unassembled WGS sequence"/>
</dbReference>
<evidence type="ECO:0000256" key="5">
    <source>
        <dbReference type="ARBA" id="ARBA00022527"/>
    </source>
</evidence>
<protein>
    <recommendedName>
        <fullName evidence="3">non-specific serine/threonine protein kinase</fullName>
        <ecNumber evidence="3">2.7.11.1</ecNumber>
    </recommendedName>
</protein>
<feature type="domain" description="CRIB" evidence="17">
    <location>
        <begin position="78"/>
        <end position="91"/>
    </location>
</feature>
<dbReference type="AlphaFoldDB" id="E4X366"/>
<dbReference type="PANTHER" id="PTHR45832">
    <property type="entry name" value="SERINE/THREONINE-PROTEIN KINASE SAMKA-RELATED-RELATED"/>
    <property type="match status" value="1"/>
</dbReference>
<dbReference type="SMART" id="SM00220">
    <property type="entry name" value="S_TKc"/>
    <property type="match status" value="1"/>
</dbReference>
<keyword evidence="7" id="KW-0808">Transferase</keyword>
<dbReference type="SMART" id="SM00285">
    <property type="entry name" value="PBD"/>
    <property type="match status" value="1"/>
</dbReference>
<sequence length="556" mass="62779">MDEIPPEVPNRRESVFIVPDEDYPLIQSSLPEIPRESEKGKNVMQRILIRIMPNPGPLFQPKEDRSSTGKRAIAKTDISMPKDYKHIQHVGFDPNTCEFTGLPPEWERMLADANISKQEISRNPEDVVAIMTFQDERNQERDEPNFIFHPQTQEPPKPSKPAKKTMGKIQERELETDEESIISDASQSDDSSDEDEGPPPPVPARPNNTRSIYTKSLIVEKNNFPDISGSLSKPSKPNGVKFDERGVPLRRKTQDSAEEKMRQVIDQLKKIVSVGDPELKYEGLEKIGQGASGIVFTATEITTRRKVAIKQMALEKQPKKDLIVNEIKVMRDFRHNNIVNFIDSFLRKEELWVVMEYLAGGSLTDVATETCMEESQIAAVSRECLLALEYLHSKNVIHRDIKSDNILLGIDGSVKITDFGFCATISAEKSHRQTMVGTPYWMAPEVVTRKAYGPKVDIWSLGIMAIEMLDGEPPYLNEKPLRALYLIATHGKPEISNPERLSKEFNDFFDACLEMSVDRRASARELLQHRFLKLSAPLSSLTPLINAAKQAISEAS</sequence>
<dbReference type="EC" id="2.7.11.1" evidence="3"/>
<keyword evidence="5" id="KW-0723">Serine/threonine-protein kinase</keyword>
<keyword evidence="9" id="KW-0418">Kinase</keyword>
<dbReference type="InterPro" id="IPR008271">
    <property type="entry name" value="Ser/Thr_kinase_AS"/>
</dbReference>
<comment type="subcellular location">
    <subcellularLocation>
        <location evidence="1">Cytoplasm</location>
        <location evidence="1">Cytoskeleton</location>
    </subcellularLocation>
</comment>
<reference evidence="18" key="1">
    <citation type="journal article" date="2010" name="Science">
        <title>Plasticity of animal genome architecture unmasked by rapid evolution of a pelagic tunicate.</title>
        <authorList>
            <person name="Denoeud F."/>
            <person name="Henriet S."/>
            <person name="Mungpakdee S."/>
            <person name="Aury J.M."/>
            <person name="Da Silva C."/>
            <person name="Brinkmann H."/>
            <person name="Mikhaleva J."/>
            <person name="Olsen L.C."/>
            <person name="Jubin C."/>
            <person name="Canestro C."/>
            <person name="Bouquet J.M."/>
            <person name="Danks G."/>
            <person name="Poulain J."/>
            <person name="Campsteijn C."/>
            <person name="Adamski M."/>
            <person name="Cross I."/>
            <person name="Yadetie F."/>
            <person name="Muffato M."/>
            <person name="Louis A."/>
            <person name="Butcher S."/>
            <person name="Tsagkogeorga G."/>
            <person name="Konrad A."/>
            <person name="Singh S."/>
            <person name="Jensen M.F."/>
            <person name="Cong E.H."/>
            <person name="Eikeseth-Otteraa H."/>
            <person name="Noel B."/>
            <person name="Anthouard V."/>
            <person name="Porcel B.M."/>
            <person name="Kachouri-Lafond R."/>
            <person name="Nishino A."/>
            <person name="Ugolini M."/>
            <person name="Chourrout P."/>
            <person name="Nishida H."/>
            <person name="Aasland R."/>
            <person name="Huzurbazar S."/>
            <person name="Westhof E."/>
            <person name="Delsuc F."/>
            <person name="Lehrach H."/>
            <person name="Reinhardt R."/>
            <person name="Weissenbach J."/>
            <person name="Roy S.W."/>
            <person name="Artiguenave F."/>
            <person name="Postlethwait J.H."/>
            <person name="Manak J.R."/>
            <person name="Thompson E.M."/>
            <person name="Jaillon O."/>
            <person name="Du Pasquier L."/>
            <person name="Boudinot P."/>
            <person name="Liberles D.A."/>
            <person name="Volff J.N."/>
            <person name="Philippe H."/>
            <person name="Lenhard B."/>
            <person name="Roest Crollius H."/>
            <person name="Wincker P."/>
            <person name="Chourrout D."/>
        </authorList>
    </citation>
    <scope>NUCLEOTIDE SEQUENCE [LARGE SCALE GENOMIC DNA]</scope>
</reference>
<comment type="similarity">
    <text evidence="2">Belongs to the protein kinase superfamily. STE Ser/Thr protein kinase family. STE20 subfamily.</text>
</comment>
<evidence type="ECO:0000256" key="15">
    <source>
        <dbReference type="SAM" id="MobiDB-lite"/>
    </source>
</evidence>
<evidence type="ECO:0000256" key="4">
    <source>
        <dbReference type="ARBA" id="ARBA00022490"/>
    </source>
</evidence>
<keyword evidence="11" id="KW-0206">Cytoskeleton</keyword>
<comment type="catalytic activity">
    <reaction evidence="12">
        <text>L-threonyl-[protein] + ATP = O-phospho-L-threonyl-[protein] + ADP + H(+)</text>
        <dbReference type="Rhea" id="RHEA:46608"/>
        <dbReference type="Rhea" id="RHEA-COMP:11060"/>
        <dbReference type="Rhea" id="RHEA-COMP:11605"/>
        <dbReference type="ChEBI" id="CHEBI:15378"/>
        <dbReference type="ChEBI" id="CHEBI:30013"/>
        <dbReference type="ChEBI" id="CHEBI:30616"/>
        <dbReference type="ChEBI" id="CHEBI:61977"/>
        <dbReference type="ChEBI" id="CHEBI:456216"/>
        <dbReference type="EC" id="2.7.11.1"/>
    </reaction>
</comment>
<keyword evidence="6" id="KW-0597">Phosphoprotein</keyword>
<dbReference type="InterPro" id="IPR051931">
    <property type="entry name" value="PAK3-like"/>
</dbReference>
<dbReference type="GO" id="GO:0007015">
    <property type="term" value="P:actin filament organization"/>
    <property type="evidence" value="ECO:0007669"/>
    <property type="project" value="InterPro"/>
</dbReference>
<dbReference type="InterPro" id="IPR033923">
    <property type="entry name" value="PAK_BD"/>
</dbReference>
<dbReference type="Pfam" id="PF00069">
    <property type="entry name" value="Pkinase"/>
    <property type="match status" value="1"/>
</dbReference>
<dbReference type="Pfam" id="PF00786">
    <property type="entry name" value="PBD"/>
    <property type="match status" value="1"/>
</dbReference>
<dbReference type="InterPro" id="IPR017441">
    <property type="entry name" value="Protein_kinase_ATP_BS"/>
</dbReference>
<dbReference type="CDD" id="cd01093">
    <property type="entry name" value="CRIB_PAK_like"/>
    <property type="match status" value="1"/>
</dbReference>
<dbReference type="GO" id="GO:0106310">
    <property type="term" value="F:protein serine kinase activity"/>
    <property type="evidence" value="ECO:0007669"/>
    <property type="project" value="RHEA"/>
</dbReference>
<proteinExistence type="inferred from homology"/>
<dbReference type="PROSITE" id="PS50108">
    <property type="entry name" value="CRIB"/>
    <property type="match status" value="1"/>
</dbReference>
<dbReference type="GO" id="GO:0005856">
    <property type="term" value="C:cytoskeleton"/>
    <property type="evidence" value="ECO:0007669"/>
    <property type="project" value="UniProtKB-SubCell"/>
</dbReference>
<evidence type="ECO:0000256" key="6">
    <source>
        <dbReference type="ARBA" id="ARBA00022553"/>
    </source>
</evidence>
<evidence type="ECO:0000256" key="2">
    <source>
        <dbReference type="ARBA" id="ARBA00008874"/>
    </source>
</evidence>
<evidence type="ECO:0000313" key="19">
    <source>
        <dbReference type="Proteomes" id="UP000001307"/>
    </source>
</evidence>
<evidence type="ECO:0000256" key="1">
    <source>
        <dbReference type="ARBA" id="ARBA00004245"/>
    </source>
</evidence>
<keyword evidence="10 14" id="KW-0067">ATP-binding</keyword>
<dbReference type="GO" id="GO:0005524">
    <property type="term" value="F:ATP binding"/>
    <property type="evidence" value="ECO:0007669"/>
    <property type="project" value="UniProtKB-UniRule"/>
</dbReference>
<dbReference type="PROSITE" id="PS50011">
    <property type="entry name" value="PROTEIN_KINASE_DOM"/>
    <property type="match status" value="1"/>
</dbReference>
<name>E4X366_OIKDI</name>
<organism evidence="18">
    <name type="scientific">Oikopleura dioica</name>
    <name type="common">Tunicate</name>
    <dbReference type="NCBI Taxonomy" id="34765"/>
    <lineage>
        <taxon>Eukaryota</taxon>
        <taxon>Metazoa</taxon>
        <taxon>Chordata</taxon>
        <taxon>Tunicata</taxon>
        <taxon>Appendicularia</taxon>
        <taxon>Copelata</taxon>
        <taxon>Oikopleuridae</taxon>
        <taxon>Oikopleura</taxon>
    </lineage>
</organism>
<evidence type="ECO:0000256" key="3">
    <source>
        <dbReference type="ARBA" id="ARBA00012513"/>
    </source>
</evidence>
<dbReference type="Gene3D" id="1.10.510.10">
    <property type="entry name" value="Transferase(Phosphotransferase) domain 1"/>
    <property type="match status" value="1"/>
</dbReference>
<dbReference type="GO" id="GO:0004674">
    <property type="term" value="F:protein serine/threonine kinase activity"/>
    <property type="evidence" value="ECO:0007669"/>
    <property type="project" value="UniProtKB-KW"/>
</dbReference>
<dbReference type="FunFam" id="3.30.200.20:FF:000705">
    <property type="entry name" value="Non-specific serine/threonine protein kinase"/>
    <property type="match status" value="1"/>
</dbReference>
<dbReference type="InParanoid" id="E4X366"/>
<accession>E4X366</accession>
<dbReference type="PANTHER" id="PTHR45832:SF22">
    <property type="entry name" value="SERINE_THREONINE-PROTEIN KINASE SAMKA-RELATED"/>
    <property type="match status" value="1"/>
</dbReference>
<feature type="binding site" evidence="14">
    <location>
        <position position="310"/>
    </location>
    <ligand>
        <name>ATP</name>
        <dbReference type="ChEBI" id="CHEBI:30616"/>
    </ligand>
</feature>
<dbReference type="InterPro" id="IPR036936">
    <property type="entry name" value="CRIB_dom_sf"/>
</dbReference>
<keyword evidence="8 14" id="KW-0547">Nucleotide-binding</keyword>
<dbReference type="EMBL" id="FN653023">
    <property type="protein sequence ID" value="CBY18070.1"/>
    <property type="molecule type" value="Genomic_DNA"/>
</dbReference>
<evidence type="ECO:0000256" key="14">
    <source>
        <dbReference type="PROSITE-ProRule" id="PRU10141"/>
    </source>
</evidence>
<feature type="domain" description="Protein kinase" evidence="16">
    <location>
        <begin position="281"/>
        <end position="532"/>
    </location>
</feature>
<evidence type="ECO:0000256" key="13">
    <source>
        <dbReference type="ARBA" id="ARBA00048679"/>
    </source>
</evidence>
<dbReference type="PROSITE" id="PS00107">
    <property type="entry name" value="PROTEIN_KINASE_ATP"/>
    <property type="match status" value="1"/>
</dbReference>
<dbReference type="Gene3D" id="3.90.810.10">
    <property type="entry name" value="CRIB domain"/>
    <property type="match status" value="1"/>
</dbReference>
<dbReference type="SUPFAM" id="SSF47912">
    <property type="entry name" value="Wiscott-Aldrich syndrome protein, WASP, C-terminal domain"/>
    <property type="match status" value="1"/>
</dbReference>
<dbReference type="PROSITE" id="PS00108">
    <property type="entry name" value="PROTEIN_KINASE_ST"/>
    <property type="match status" value="1"/>
</dbReference>
<dbReference type="InterPro" id="IPR000719">
    <property type="entry name" value="Prot_kinase_dom"/>
</dbReference>
<evidence type="ECO:0000256" key="8">
    <source>
        <dbReference type="ARBA" id="ARBA00022741"/>
    </source>
</evidence>
<keyword evidence="19" id="KW-1185">Reference proteome</keyword>
<dbReference type="FunFam" id="1.10.510.10:FF:000011">
    <property type="entry name" value="Non-specific serine/threonine protein kinase"/>
    <property type="match status" value="1"/>
</dbReference>
<evidence type="ECO:0000259" key="16">
    <source>
        <dbReference type="PROSITE" id="PS50011"/>
    </source>
</evidence>
<evidence type="ECO:0000256" key="12">
    <source>
        <dbReference type="ARBA" id="ARBA00047899"/>
    </source>
</evidence>
<dbReference type="OrthoDB" id="2914378at2759"/>